<feature type="domain" description="Histidine kinase" evidence="15">
    <location>
        <begin position="235"/>
        <end position="447"/>
    </location>
</feature>
<dbReference type="Pfam" id="PF00672">
    <property type="entry name" value="HAMP"/>
    <property type="match status" value="1"/>
</dbReference>
<dbReference type="EMBL" id="JRXF01000020">
    <property type="protein sequence ID" value="KOC92340.1"/>
    <property type="molecule type" value="Genomic_DNA"/>
</dbReference>
<proteinExistence type="predicted"/>
<evidence type="ECO:0000313" key="19">
    <source>
        <dbReference type="Proteomes" id="UP000036851"/>
    </source>
</evidence>
<dbReference type="InterPro" id="IPR003594">
    <property type="entry name" value="HATPase_dom"/>
</dbReference>
<dbReference type="AlphaFoldDB" id="A0A0L7TAF6"/>
<feature type="transmembrane region" description="Helical" evidence="14">
    <location>
        <begin position="155"/>
        <end position="174"/>
    </location>
</feature>
<protein>
    <recommendedName>
        <fullName evidence="3">histidine kinase</fullName>
        <ecNumber evidence="3">2.7.13.3</ecNumber>
    </recommendedName>
</protein>
<dbReference type="PATRIC" id="fig|1560201.3.peg.326"/>
<evidence type="ECO:0000256" key="2">
    <source>
        <dbReference type="ARBA" id="ARBA00004651"/>
    </source>
</evidence>
<dbReference type="InterPro" id="IPR004358">
    <property type="entry name" value="Sig_transdc_His_kin-like_C"/>
</dbReference>
<keyword evidence="20" id="KW-1185">Reference proteome</keyword>
<evidence type="ECO:0000256" key="9">
    <source>
        <dbReference type="ARBA" id="ARBA00022777"/>
    </source>
</evidence>
<evidence type="ECO:0000256" key="10">
    <source>
        <dbReference type="ARBA" id="ARBA00022840"/>
    </source>
</evidence>
<dbReference type="STRING" id="1560201.NG42_01525"/>
<dbReference type="CDD" id="cd00082">
    <property type="entry name" value="HisKA"/>
    <property type="match status" value="1"/>
</dbReference>
<keyword evidence="13 14" id="KW-0472">Membrane</keyword>
<evidence type="ECO:0000256" key="14">
    <source>
        <dbReference type="SAM" id="Phobius"/>
    </source>
</evidence>
<keyword evidence="7 14" id="KW-0812">Transmembrane</keyword>
<dbReference type="InterPro" id="IPR005467">
    <property type="entry name" value="His_kinase_dom"/>
</dbReference>
<evidence type="ECO:0000256" key="12">
    <source>
        <dbReference type="ARBA" id="ARBA00023012"/>
    </source>
</evidence>
<evidence type="ECO:0000256" key="1">
    <source>
        <dbReference type="ARBA" id="ARBA00000085"/>
    </source>
</evidence>
<dbReference type="SUPFAM" id="SSF55874">
    <property type="entry name" value="ATPase domain of HSP90 chaperone/DNA topoisomerase II/histidine kinase"/>
    <property type="match status" value="1"/>
</dbReference>
<dbReference type="PROSITE" id="PS50885">
    <property type="entry name" value="HAMP"/>
    <property type="match status" value="1"/>
</dbReference>
<dbReference type="InterPro" id="IPR003661">
    <property type="entry name" value="HisK_dim/P_dom"/>
</dbReference>
<dbReference type="SMART" id="SM00388">
    <property type="entry name" value="HisKA"/>
    <property type="match status" value="1"/>
</dbReference>
<dbReference type="PANTHER" id="PTHR45528:SF1">
    <property type="entry name" value="SENSOR HISTIDINE KINASE CPXA"/>
    <property type="match status" value="1"/>
</dbReference>
<sequence>MNSRFRGRLFWKILFGFWLVFLLIGQLLWLGFSLNGKHHEPPENITVRRIVNLQMTSAVSVLQRGGLSALNDMMADWSPGDRRFFSVVAMPMPPQEKPRRDLDRVLPPGEFPSEVIEWVTGADGQQYQLRYDVKGLREDSRMGHPRSFLNIPEPMFIIAGAVGLLFSLLLAWNLTRPMRQLREGFANVSNGDLSVRLFPTMRRRRDELSMVASDFDAMVERLSVLVRAREELLHDVSHELRSPLARLQLATGLARQTPASVNSSLDRIDEEARRLDKMIGELLTLSRAENETMPDEQYFDLSGLLEAVVNDARFEAQVPGVEIVLKASQDADYTVKGNAELIRRAVENVVRNALRFSQQGQQVTVSLKQESSWLTICVSDQGPGVDADKLSSIFDPFVRVNSPLMGKGYGLGLSIVRKVVLAHHGEVQAVNAEQGGLELTIRLPRWLM</sequence>
<dbReference type="CDD" id="cd00075">
    <property type="entry name" value="HATPase"/>
    <property type="match status" value="1"/>
</dbReference>
<dbReference type="Gene3D" id="6.10.340.10">
    <property type="match status" value="1"/>
</dbReference>
<keyword evidence="6" id="KW-0808">Transferase</keyword>
<evidence type="ECO:0000256" key="5">
    <source>
        <dbReference type="ARBA" id="ARBA00022553"/>
    </source>
</evidence>
<dbReference type="OrthoDB" id="9804645at2"/>
<keyword evidence="9 17" id="KW-0418">Kinase</keyword>
<dbReference type="SUPFAM" id="SSF158472">
    <property type="entry name" value="HAMP domain-like"/>
    <property type="match status" value="1"/>
</dbReference>
<name>A0A0L7TAF6_9GAMM</name>
<dbReference type="Gene3D" id="1.10.287.130">
    <property type="match status" value="1"/>
</dbReference>
<dbReference type="Proteomes" id="UP000036851">
    <property type="component" value="Unassembled WGS sequence"/>
</dbReference>
<dbReference type="InterPro" id="IPR036890">
    <property type="entry name" value="HATPase_C_sf"/>
</dbReference>
<dbReference type="GO" id="GO:0005524">
    <property type="term" value="F:ATP binding"/>
    <property type="evidence" value="ECO:0007669"/>
    <property type="project" value="UniProtKB-KW"/>
</dbReference>
<dbReference type="PANTHER" id="PTHR45528">
    <property type="entry name" value="SENSOR HISTIDINE KINASE CPXA"/>
    <property type="match status" value="1"/>
</dbReference>
<evidence type="ECO:0000256" key="3">
    <source>
        <dbReference type="ARBA" id="ARBA00012438"/>
    </source>
</evidence>
<evidence type="ECO:0000256" key="13">
    <source>
        <dbReference type="ARBA" id="ARBA00023136"/>
    </source>
</evidence>
<keyword evidence="4" id="KW-1003">Cell membrane</keyword>
<evidence type="ECO:0000313" key="17">
    <source>
        <dbReference type="EMBL" id="KOC92340.1"/>
    </source>
</evidence>
<comment type="subcellular location">
    <subcellularLocation>
        <location evidence="2">Cell membrane</location>
        <topology evidence="2">Multi-pass membrane protein</topology>
    </subcellularLocation>
</comment>
<dbReference type="InterPro" id="IPR036097">
    <property type="entry name" value="HisK_dim/P_sf"/>
</dbReference>
<evidence type="ECO:0000259" key="15">
    <source>
        <dbReference type="PROSITE" id="PS50109"/>
    </source>
</evidence>
<dbReference type="SUPFAM" id="SSF47384">
    <property type="entry name" value="Homodimeric domain of signal transducing histidine kinase"/>
    <property type="match status" value="1"/>
</dbReference>
<evidence type="ECO:0000256" key="8">
    <source>
        <dbReference type="ARBA" id="ARBA00022741"/>
    </source>
</evidence>
<dbReference type="Pfam" id="PF00512">
    <property type="entry name" value="HisKA"/>
    <property type="match status" value="1"/>
</dbReference>
<feature type="domain" description="HAMP" evidence="16">
    <location>
        <begin position="172"/>
        <end position="227"/>
    </location>
</feature>
<feature type="transmembrane region" description="Helical" evidence="14">
    <location>
        <begin position="9"/>
        <end position="32"/>
    </location>
</feature>
<dbReference type="PRINTS" id="PR00344">
    <property type="entry name" value="BCTRLSENSOR"/>
</dbReference>
<evidence type="ECO:0000256" key="7">
    <source>
        <dbReference type="ARBA" id="ARBA00022692"/>
    </source>
</evidence>
<dbReference type="Proteomes" id="UP000037088">
    <property type="component" value="Unassembled WGS sequence"/>
</dbReference>
<evidence type="ECO:0000259" key="16">
    <source>
        <dbReference type="PROSITE" id="PS50885"/>
    </source>
</evidence>
<gene>
    <name evidence="18" type="ORF">NG42_01525</name>
    <name evidence="17" type="ORF">NG43_13445</name>
</gene>
<evidence type="ECO:0000313" key="20">
    <source>
        <dbReference type="Proteomes" id="UP000037088"/>
    </source>
</evidence>
<reference evidence="19 20" key="1">
    <citation type="journal article" date="2015" name="Int. J. Syst. Evol. Microbiol.">
        <title>Erwinia iniecta sp. nov., isolated from Russian wheat aphids (Diuraphis noxia).</title>
        <authorList>
            <person name="Campillo T."/>
            <person name="Luna E."/>
            <person name="Portier P."/>
            <person name="Fischer-Le Saux M."/>
            <person name="Lapitan N."/>
            <person name="Tisserat N.A."/>
            <person name="Leach J.E."/>
        </authorList>
    </citation>
    <scope>NUCLEOTIDE SEQUENCE [LARGE SCALE GENOMIC DNA]</scope>
    <source>
        <strain evidence="18 20">B120</strain>
        <strain evidence="17 19">B149</strain>
    </source>
</reference>
<keyword evidence="12" id="KW-0902">Two-component regulatory system</keyword>
<dbReference type="EMBL" id="JRXE01000002">
    <property type="protein sequence ID" value="KOC92471.1"/>
    <property type="molecule type" value="Genomic_DNA"/>
</dbReference>
<organism evidence="17 19">
    <name type="scientific">Winslowiella iniecta</name>
    <dbReference type="NCBI Taxonomy" id="1560201"/>
    <lineage>
        <taxon>Bacteria</taxon>
        <taxon>Pseudomonadati</taxon>
        <taxon>Pseudomonadota</taxon>
        <taxon>Gammaproteobacteria</taxon>
        <taxon>Enterobacterales</taxon>
        <taxon>Erwiniaceae</taxon>
        <taxon>Winslowiella</taxon>
    </lineage>
</organism>
<keyword evidence="5" id="KW-0597">Phosphoprotein</keyword>
<keyword evidence="11 14" id="KW-1133">Transmembrane helix</keyword>
<dbReference type="SMART" id="SM00304">
    <property type="entry name" value="HAMP"/>
    <property type="match status" value="1"/>
</dbReference>
<dbReference type="Pfam" id="PF02518">
    <property type="entry name" value="HATPase_c"/>
    <property type="match status" value="1"/>
</dbReference>
<dbReference type="InterPro" id="IPR003660">
    <property type="entry name" value="HAMP_dom"/>
</dbReference>
<evidence type="ECO:0000256" key="4">
    <source>
        <dbReference type="ARBA" id="ARBA00022475"/>
    </source>
</evidence>
<dbReference type="RefSeq" id="WP_052897064.1">
    <property type="nucleotide sequence ID" value="NZ_JRXE01000002.1"/>
</dbReference>
<dbReference type="PROSITE" id="PS50109">
    <property type="entry name" value="HIS_KIN"/>
    <property type="match status" value="1"/>
</dbReference>
<evidence type="ECO:0000256" key="6">
    <source>
        <dbReference type="ARBA" id="ARBA00022679"/>
    </source>
</evidence>
<dbReference type="CDD" id="cd06225">
    <property type="entry name" value="HAMP"/>
    <property type="match status" value="1"/>
</dbReference>
<dbReference type="EC" id="2.7.13.3" evidence="3"/>
<evidence type="ECO:0000313" key="18">
    <source>
        <dbReference type="EMBL" id="KOC92471.1"/>
    </source>
</evidence>
<dbReference type="SMART" id="SM00387">
    <property type="entry name" value="HATPase_c"/>
    <property type="match status" value="1"/>
</dbReference>
<evidence type="ECO:0000256" key="11">
    <source>
        <dbReference type="ARBA" id="ARBA00022989"/>
    </source>
</evidence>
<dbReference type="GO" id="GO:0005886">
    <property type="term" value="C:plasma membrane"/>
    <property type="evidence" value="ECO:0007669"/>
    <property type="project" value="UniProtKB-SubCell"/>
</dbReference>
<comment type="catalytic activity">
    <reaction evidence="1">
        <text>ATP + protein L-histidine = ADP + protein N-phospho-L-histidine.</text>
        <dbReference type="EC" id="2.7.13.3"/>
    </reaction>
</comment>
<dbReference type="InterPro" id="IPR050398">
    <property type="entry name" value="HssS/ArlS-like"/>
</dbReference>
<keyword evidence="8" id="KW-0547">Nucleotide-binding</keyword>
<dbReference type="GO" id="GO:0000155">
    <property type="term" value="F:phosphorelay sensor kinase activity"/>
    <property type="evidence" value="ECO:0007669"/>
    <property type="project" value="InterPro"/>
</dbReference>
<accession>A0A0L7TAF6</accession>
<comment type="caution">
    <text evidence="17">The sequence shown here is derived from an EMBL/GenBank/DDBJ whole genome shotgun (WGS) entry which is preliminary data.</text>
</comment>
<keyword evidence="10" id="KW-0067">ATP-binding</keyword>
<dbReference type="Gene3D" id="3.30.565.10">
    <property type="entry name" value="Histidine kinase-like ATPase, C-terminal domain"/>
    <property type="match status" value="1"/>
</dbReference>